<name>A0A382S1V9_9ZZZZ</name>
<protein>
    <submittedName>
        <fullName evidence="1">Uncharacterized protein</fullName>
    </submittedName>
</protein>
<dbReference type="EMBL" id="UINC01125781">
    <property type="protein sequence ID" value="SVD03853.1"/>
    <property type="molecule type" value="Genomic_DNA"/>
</dbReference>
<proteinExistence type="predicted"/>
<feature type="non-terminal residue" evidence="1">
    <location>
        <position position="1"/>
    </location>
</feature>
<dbReference type="AlphaFoldDB" id="A0A382S1V9"/>
<organism evidence="1">
    <name type="scientific">marine metagenome</name>
    <dbReference type="NCBI Taxonomy" id="408172"/>
    <lineage>
        <taxon>unclassified sequences</taxon>
        <taxon>metagenomes</taxon>
        <taxon>ecological metagenomes</taxon>
    </lineage>
</organism>
<reference evidence="1" key="1">
    <citation type="submission" date="2018-05" db="EMBL/GenBank/DDBJ databases">
        <authorList>
            <person name="Lanie J.A."/>
            <person name="Ng W.-L."/>
            <person name="Kazmierczak K.M."/>
            <person name="Andrzejewski T.M."/>
            <person name="Davidsen T.M."/>
            <person name="Wayne K.J."/>
            <person name="Tettelin H."/>
            <person name="Glass J.I."/>
            <person name="Rusch D."/>
            <person name="Podicherti R."/>
            <person name="Tsui H.-C.T."/>
            <person name="Winkler M.E."/>
        </authorList>
    </citation>
    <scope>NUCLEOTIDE SEQUENCE</scope>
</reference>
<sequence>VNRSFAKPVHTQDLIYDELRNIHGLLQDRLGQDGVLDSIDERICEANNLLFDIRSKQVNTNELRKVVVKDDEILEDDYGKPLMTQKDIDEYMESVKDHYVFDDKGNCKENTMSSKSKKVKLESRERYLIYKALGSRISTMRNQIGYS</sequence>
<feature type="non-terminal residue" evidence="1">
    <location>
        <position position="147"/>
    </location>
</feature>
<evidence type="ECO:0000313" key="1">
    <source>
        <dbReference type="EMBL" id="SVD03853.1"/>
    </source>
</evidence>
<accession>A0A382S1V9</accession>
<gene>
    <name evidence="1" type="ORF">METZ01_LOCUS356707</name>
</gene>